<dbReference type="OMA" id="TYRLATM"/>
<name>A0A151RJ08_CAJCA</name>
<accession>A0A151RJ08</accession>
<organism evidence="2 3">
    <name type="scientific">Cajanus cajan</name>
    <name type="common">Pigeon pea</name>
    <name type="synonym">Cajanus indicus</name>
    <dbReference type="NCBI Taxonomy" id="3821"/>
    <lineage>
        <taxon>Eukaryota</taxon>
        <taxon>Viridiplantae</taxon>
        <taxon>Streptophyta</taxon>
        <taxon>Embryophyta</taxon>
        <taxon>Tracheophyta</taxon>
        <taxon>Spermatophyta</taxon>
        <taxon>Magnoliopsida</taxon>
        <taxon>eudicotyledons</taxon>
        <taxon>Gunneridae</taxon>
        <taxon>Pentapetalae</taxon>
        <taxon>rosids</taxon>
        <taxon>fabids</taxon>
        <taxon>Fabales</taxon>
        <taxon>Fabaceae</taxon>
        <taxon>Papilionoideae</taxon>
        <taxon>50 kb inversion clade</taxon>
        <taxon>NPAAA clade</taxon>
        <taxon>indigoferoid/millettioid clade</taxon>
        <taxon>Phaseoleae</taxon>
        <taxon>Cajanus</taxon>
    </lineage>
</organism>
<evidence type="ECO:0000313" key="3">
    <source>
        <dbReference type="Proteomes" id="UP000075243"/>
    </source>
</evidence>
<dbReference type="EMBL" id="KQ483711">
    <property type="protein sequence ID" value="KYP42574.1"/>
    <property type="molecule type" value="Genomic_DNA"/>
</dbReference>
<dbReference type="Proteomes" id="UP000075243">
    <property type="component" value="Unassembled WGS sequence"/>
</dbReference>
<dbReference type="AlphaFoldDB" id="A0A151RJ08"/>
<dbReference type="Gramene" id="C.cajan_36574.t">
    <property type="protein sequence ID" value="C.cajan_36574.t.cds1"/>
    <property type="gene ID" value="C.cajan_36574"/>
</dbReference>
<proteinExistence type="predicted"/>
<evidence type="ECO:0000313" key="2">
    <source>
        <dbReference type="EMBL" id="KYP42574.1"/>
    </source>
</evidence>
<protein>
    <submittedName>
        <fullName evidence="2">Uncharacterized protein</fullName>
    </submittedName>
</protein>
<sequence length="69" mass="8058">MIPVEVGQTSHRRQVFNNEQNNHELATDLDLLDELRDEAQIHAEACKLRAARRYNSRVKPRSFREGDLV</sequence>
<evidence type="ECO:0000256" key="1">
    <source>
        <dbReference type="SAM" id="MobiDB-lite"/>
    </source>
</evidence>
<gene>
    <name evidence="2" type="ORF">KK1_036017</name>
</gene>
<keyword evidence="3" id="KW-1185">Reference proteome</keyword>
<reference evidence="2" key="1">
    <citation type="journal article" date="2012" name="Nat. Biotechnol.">
        <title>Draft genome sequence of pigeonpea (Cajanus cajan), an orphan legume crop of resource-poor farmers.</title>
        <authorList>
            <person name="Varshney R.K."/>
            <person name="Chen W."/>
            <person name="Li Y."/>
            <person name="Bharti A.K."/>
            <person name="Saxena R.K."/>
            <person name="Schlueter J.A."/>
            <person name="Donoghue M.T."/>
            <person name="Azam S."/>
            <person name="Fan G."/>
            <person name="Whaley A.M."/>
            <person name="Farmer A.D."/>
            <person name="Sheridan J."/>
            <person name="Iwata A."/>
            <person name="Tuteja R."/>
            <person name="Penmetsa R.V."/>
            <person name="Wu W."/>
            <person name="Upadhyaya H.D."/>
            <person name="Yang S.P."/>
            <person name="Shah T."/>
            <person name="Saxena K.B."/>
            <person name="Michael T."/>
            <person name="McCombie W.R."/>
            <person name="Yang B."/>
            <person name="Zhang G."/>
            <person name="Yang H."/>
            <person name="Wang J."/>
            <person name="Spillane C."/>
            <person name="Cook D.R."/>
            <person name="May G.D."/>
            <person name="Xu X."/>
            <person name="Jackson S.A."/>
        </authorList>
    </citation>
    <scope>NUCLEOTIDE SEQUENCE [LARGE SCALE GENOMIC DNA]</scope>
</reference>
<feature type="region of interest" description="Disordered" evidence="1">
    <location>
        <begin position="1"/>
        <end position="20"/>
    </location>
</feature>